<dbReference type="EMBL" id="CADCTS010000480">
    <property type="protein sequence ID" value="CAA9336838.1"/>
    <property type="molecule type" value="Genomic_DNA"/>
</dbReference>
<feature type="chain" id="PRO_5039671327" evidence="1">
    <location>
        <begin position="28"/>
        <end position="69"/>
    </location>
</feature>
<feature type="signal peptide" evidence="1">
    <location>
        <begin position="1"/>
        <end position="27"/>
    </location>
</feature>
<sequence length="69" mass="7715">WSAQRRRIMRLRYSTRMSSVMASQVSAAWCGTGTTSSAATARCGRVRRSSGWCRTPTGRRWRRSSTTGA</sequence>
<name>A0A6J4LNC0_9ACTN</name>
<protein>
    <submittedName>
        <fullName evidence="2">Uncharacterized protein</fullName>
    </submittedName>
</protein>
<proteinExistence type="predicted"/>
<evidence type="ECO:0000256" key="1">
    <source>
        <dbReference type="SAM" id="SignalP"/>
    </source>
</evidence>
<feature type="non-terminal residue" evidence="2">
    <location>
        <position position="69"/>
    </location>
</feature>
<keyword evidence="1" id="KW-0732">Signal</keyword>
<accession>A0A6J4LNC0</accession>
<evidence type="ECO:0000313" key="2">
    <source>
        <dbReference type="EMBL" id="CAA9336838.1"/>
    </source>
</evidence>
<reference evidence="2" key="1">
    <citation type="submission" date="2020-02" db="EMBL/GenBank/DDBJ databases">
        <authorList>
            <person name="Meier V. D."/>
        </authorList>
    </citation>
    <scope>NUCLEOTIDE SEQUENCE</scope>
    <source>
        <strain evidence="2">AVDCRST_MAG48</strain>
    </source>
</reference>
<feature type="non-terminal residue" evidence="2">
    <location>
        <position position="1"/>
    </location>
</feature>
<dbReference type="AlphaFoldDB" id="A0A6J4LNC0"/>
<organism evidence="2">
    <name type="scientific">uncultured Friedmanniella sp</name>
    <dbReference type="NCBI Taxonomy" id="335381"/>
    <lineage>
        <taxon>Bacteria</taxon>
        <taxon>Bacillati</taxon>
        <taxon>Actinomycetota</taxon>
        <taxon>Actinomycetes</taxon>
        <taxon>Propionibacteriales</taxon>
        <taxon>Nocardioidaceae</taxon>
        <taxon>Friedmanniella</taxon>
        <taxon>environmental samples</taxon>
    </lineage>
</organism>
<gene>
    <name evidence="2" type="ORF">AVDCRST_MAG48-3427</name>
</gene>